<accession>A1RQG9</accession>
<feature type="binding site" evidence="2">
    <location>
        <position position="71"/>
    </location>
    <ligand>
        <name>ATP</name>
        <dbReference type="ChEBI" id="CHEBI:30616"/>
    </ligand>
</feature>
<dbReference type="HOGENOM" id="CLU_026481_1_1_2"/>
<dbReference type="SUPFAM" id="SSF52402">
    <property type="entry name" value="Adenine nucleotide alpha hydrolases-like"/>
    <property type="match status" value="1"/>
</dbReference>
<feature type="domain" description="tRNA(Ile)-lysidine/2-thiocytidine synthase N-terminal" evidence="3">
    <location>
        <begin position="36"/>
        <end position="205"/>
    </location>
</feature>
<feature type="binding site" evidence="2">
    <location>
        <position position="150"/>
    </location>
    <ligand>
        <name>ATP</name>
        <dbReference type="ChEBI" id="CHEBI:30616"/>
    </ligand>
</feature>
<sequence length="304" mass="34145">MISIRVPTREVDLDTYRRRVFETIRRYRLVEIRDVIYVAVSGGKDSCAALALLKEYIEEYRIDAEVRAFHINLGFRTSAKIEEAVRTLAEALGVGIHVVYARDYLDIEAAARATGRPICSVCGAVKRYLMNKVPRELGATKVATGHHAYDFLTYYIKNLVGRNHLWNFKILPRVEGGGLLVTKIRPLIFARPEENEEYCRRRGLPVSAVCCEYGLCGAAHAEVYEMLAAARRRDPDFDLKLIGGVVDFNMKFGRAEVEQLHKCKICGEPASGEICAVCKLRAAVAKSLAKDSQSLREAGRRLYA</sequence>
<dbReference type="InterPro" id="IPR014729">
    <property type="entry name" value="Rossmann-like_a/b/a_fold"/>
</dbReference>
<keyword evidence="5" id="KW-1185">Reference proteome</keyword>
<dbReference type="Gene3D" id="3.40.50.620">
    <property type="entry name" value="HUPs"/>
    <property type="match status" value="1"/>
</dbReference>
<dbReference type="GeneID" id="4618172"/>
<dbReference type="GO" id="GO:0002143">
    <property type="term" value="P:tRNA wobble position uridine thiolation"/>
    <property type="evidence" value="ECO:0007669"/>
    <property type="project" value="TreeGrafter"/>
</dbReference>
<dbReference type="GO" id="GO:0005524">
    <property type="term" value="F:ATP binding"/>
    <property type="evidence" value="ECO:0007669"/>
    <property type="project" value="UniProtKB-KW"/>
</dbReference>
<gene>
    <name evidence="4" type="ordered locus">Pisl_0017</name>
</gene>
<evidence type="ECO:0000259" key="3">
    <source>
        <dbReference type="Pfam" id="PF01171"/>
    </source>
</evidence>
<dbReference type="PANTHER" id="PTHR11807">
    <property type="entry name" value="ATPASES OF THE PP SUPERFAMILY-RELATED"/>
    <property type="match status" value="1"/>
</dbReference>
<dbReference type="EMBL" id="CP000504">
    <property type="protein sequence ID" value="ABL87201.1"/>
    <property type="molecule type" value="Genomic_DNA"/>
</dbReference>
<dbReference type="Pfam" id="PF01171">
    <property type="entry name" value="ATP_bind_3"/>
    <property type="match status" value="1"/>
</dbReference>
<dbReference type="PIRSF" id="PIRSF004976">
    <property type="entry name" value="ATPase_YdaO"/>
    <property type="match status" value="1"/>
</dbReference>
<dbReference type="eggNOG" id="arCOG00042">
    <property type="taxonomic scope" value="Archaea"/>
</dbReference>
<protein>
    <submittedName>
        <fullName evidence="4">PP-loop domain protein</fullName>
    </submittedName>
</protein>
<evidence type="ECO:0000256" key="1">
    <source>
        <dbReference type="ARBA" id="ARBA00022679"/>
    </source>
</evidence>
<feature type="binding site" evidence="2">
    <location>
        <begin position="39"/>
        <end position="41"/>
    </location>
    <ligand>
        <name>ATP</name>
        <dbReference type="ChEBI" id="CHEBI:30616"/>
    </ligand>
</feature>
<dbReference type="STRING" id="384616.Pisl_0017"/>
<dbReference type="KEGG" id="pis:Pisl_0017"/>
<reference evidence="4" key="1">
    <citation type="submission" date="2006-12" db="EMBL/GenBank/DDBJ databases">
        <title>Complete sequence of Pyrobaculum islandicum DSM 4184.</title>
        <authorList>
            <person name="Copeland A."/>
            <person name="Lucas S."/>
            <person name="Lapidus A."/>
            <person name="Barry K."/>
            <person name="Detter J.C."/>
            <person name="Glavina del Rio T."/>
            <person name="Dalin E."/>
            <person name="Tice H."/>
            <person name="Pitluck S."/>
            <person name="Meincke L."/>
            <person name="Brettin T."/>
            <person name="Bruce D."/>
            <person name="Han C."/>
            <person name="Tapia R."/>
            <person name="Gilna P."/>
            <person name="Schmutz J."/>
            <person name="Larimer F."/>
            <person name="Land M."/>
            <person name="Hauser L."/>
            <person name="Kyrpides N."/>
            <person name="Mikhailova N."/>
            <person name="Cozen A.E."/>
            <person name="Fitz-Gibbon S.T."/>
            <person name="House C.H."/>
            <person name="Saltikov C."/>
            <person name="Lowe T."/>
            <person name="Richardson P."/>
        </authorList>
    </citation>
    <scope>NUCLEOTIDE SEQUENCE [LARGE SCALE GENOMIC DNA]</scope>
    <source>
        <strain evidence="4">DSM 4184</strain>
    </source>
</reference>
<dbReference type="InterPro" id="IPR011063">
    <property type="entry name" value="TilS/TtcA_N"/>
</dbReference>
<feature type="binding site" evidence="2">
    <location>
        <position position="145"/>
    </location>
    <ligand>
        <name>ATP</name>
        <dbReference type="ChEBI" id="CHEBI:30616"/>
    </ligand>
</feature>
<dbReference type="InterPro" id="IPR035107">
    <property type="entry name" value="tRNA_thiolation_TtcA_Ctu1"/>
</dbReference>
<keyword evidence="2" id="KW-0547">Nucleotide-binding</keyword>
<dbReference type="GO" id="GO:0000049">
    <property type="term" value="F:tRNA binding"/>
    <property type="evidence" value="ECO:0007669"/>
    <property type="project" value="TreeGrafter"/>
</dbReference>
<evidence type="ECO:0000313" key="4">
    <source>
        <dbReference type="EMBL" id="ABL87201.1"/>
    </source>
</evidence>
<organism evidence="4 5">
    <name type="scientific">Pyrobaculum islandicum (strain DSM 4184 / JCM 9189 / GEO3)</name>
    <dbReference type="NCBI Taxonomy" id="384616"/>
    <lineage>
        <taxon>Archaea</taxon>
        <taxon>Thermoproteota</taxon>
        <taxon>Thermoprotei</taxon>
        <taxon>Thermoproteales</taxon>
        <taxon>Thermoproteaceae</taxon>
        <taxon>Pyrobaculum</taxon>
    </lineage>
</organism>
<dbReference type="AlphaFoldDB" id="A1RQG9"/>
<evidence type="ECO:0000256" key="2">
    <source>
        <dbReference type="PIRSR" id="PIRSR004976-51"/>
    </source>
</evidence>
<proteinExistence type="predicted"/>
<keyword evidence="1" id="KW-0808">Transferase</keyword>
<dbReference type="GO" id="GO:0016740">
    <property type="term" value="F:transferase activity"/>
    <property type="evidence" value="ECO:0007669"/>
    <property type="project" value="UniProtKB-KW"/>
</dbReference>
<dbReference type="PANTHER" id="PTHR11807:SF27">
    <property type="entry name" value="TRNA-5-METHYLURIDINE(54) 2-SULFURTRANSFERASE"/>
    <property type="match status" value="1"/>
</dbReference>
<dbReference type="Proteomes" id="UP000002595">
    <property type="component" value="Chromosome"/>
</dbReference>
<evidence type="ECO:0000313" key="5">
    <source>
        <dbReference type="Proteomes" id="UP000002595"/>
    </source>
</evidence>
<dbReference type="RefSeq" id="WP_011761778.1">
    <property type="nucleotide sequence ID" value="NC_008701.1"/>
</dbReference>
<feature type="binding site" evidence="2">
    <location>
        <position position="45"/>
    </location>
    <ligand>
        <name>ATP</name>
        <dbReference type="ChEBI" id="CHEBI:30616"/>
    </ligand>
</feature>
<dbReference type="GO" id="GO:0002144">
    <property type="term" value="C:cytosolic tRNA wobble base thiouridylase complex"/>
    <property type="evidence" value="ECO:0007669"/>
    <property type="project" value="TreeGrafter"/>
</dbReference>
<keyword evidence="2" id="KW-0067">ATP-binding</keyword>
<name>A1RQG9_PYRIL</name>